<reference evidence="11 12" key="1">
    <citation type="journal article" date="2023" name="Hortic Res">
        <title>Pangenome of water caltrop reveals structural variations and asymmetric subgenome divergence after allopolyploidization.</title>
        <authorList>
            <person name="Zhang X."/>
            <person name="Chen Y."/>
            <person name="Wang L."/>
            <person name="Yuan Y."/>
            <person name="Fang M."/>
            <person name="Shi L."/>
            <person name="Lu R."/>
            <person name="Comes H.P."/>
            <person name="Ma Y."/>
            <person name="Chen Y."/>
            <person name="Huang G."/>
            <person name="Zhou Y."/>
            <person name="Zheng Z."/>
            <person name="Qiu Y."/>
        </authorList>
    </citation>
    <scope>NUCLEOTIDE SEQUENCE [LARGE SCALE GENOMIC DNA]</scope>
    <source>
        <strain evidence="11">F231</strain>
    </source>
</reference>
<dbReference type="InterPro" id="IPR045877">
    <property type="entry name" value="ZFP36-like"/>
</dbReference>
<feature type="zinc finger region" description="C3H1-type" evidence="6">
    <location>
        <begin position="464"/>
        <end position="492"/>
    </location>
</feature>
<evidence type="ECO:0000256" key="7">
    <source>
        <dbReference type="SAM" id="Coils"/>
    </source>
</evidence>
<keyword evidence="12" id="KW-1185">Reference proteome</keyword>
<dbReference type="Gene3D" id="2.60.40.420">
    <property type="entry name" value="Cupredoxins - blue copper proteins"/>
    <property type="match status" value="1"/>
</dbReference>
<dbReference type="SUPFAM" id="SSF90229">
    <property type="entry name" value="CCCH zinc finger"/>
    <property type="match status" value="2"/>
</dbReference>
<evidence type="ECO:0000256" key="1">
    <source>
        <dbReference type="ARBA" id="ARBA00022723"/>
    </source>
</evidence>
<dbReference type="FunFam" id="4.10.1000.10:FF:000001">
    <property type="entry name" value="zinc finger CCCH domain-containing protein 15-like"/>
    <property type="match status" value="1"/>
</dbReference>
<keyword evidence="1 6" id="KW-0479">Metal-binding</keyword>
<feature type="region of interest" description="Disordered" evidence="8">
    <location>
        <begin position="160"/>
        <end position="202"/>
    </location>
</feature>
<dbReference type="PROSITE" id="PS50103">
    <property type="entry name" value="ZF_C3H1"/>
    <property type="match status" value="2"/>
</dbReference>
<evidence type="ECO:0000259" key="10">
    <source>
        <dbReference type="PROSITE" id="PS51485"/>
    </source>
</evidence>
<sequence length="506" mass="55473">MQYWFCCQFHELTKPGTRYFGCGTPGHCSQGMKLKVTVASGTAPSTPASTSSSSATTTSGFLISDGCRDHLLALVAPLIALFALHLSSMWPEDLVVCEPVLLERIHGLARTGLPASSPTRPLYNESWLPPFLLAPYSEHGRSPLSVTPTSECGAIVMEKEASTPSDPNSISSTTLSTSPPPLTMLGPHSPPSVHADNAQKKQQFSTDFATLYRSIFPPSSPPSNTSTTTSPPPHSSDSSKDVHQNASSNSSTTTSDAERRLEQADLALEYENLYRRYNICRAHIQDLTNEFNALKRENASLMVTKTELVKLLSLSSQATLNGCMRRLNLIDSGSEFGGDELSSYSPTSVVDQSRFERTEPERVWLPKSISVRSSSYLKANQASNNSGSSRMPTDVRAATELEAGKVQQRMYLPGVKKELEVYSQGMFKTELCNKWQETGTCPYGDHCQFAHGIAELRPVIRHPRYKTEVCRMVLAGDSCPYGHRCHFRHSLTEQEMMLAAGAAPPR</sequence>
<dbReference type="Proteomes" id="UP001346149">
    <property type="component" value="Unassembled WGS sequence"/>
</dbReference>
<dbReference type="InterPro" id="IPR036855">
    <property type="entry name" value="Znf_CCCH_sf"/>
</dbReference>
<feature type="domain" description="C3H1-type" evidence="9">
    <location>
        <begin position="426"/>
        <end position="454"/>
    </location>
</feature>
<protein>
    <recommendedName>
        <fullName evidence="13">Zinc finger CCCH domain-containing protein 14</fullName>
    </recommendedName>
</protein>
<evidence type="ECO:0000256" key="6">
    <source>
        <dbReference type="PROSITE-ProRule" id="PRU00723"/>
    </source>
</evidence>
<feature type="domain" description="Phytocyanin" evidence="10">
    <location>
        <begin position="1"/>
        <end position="40"/>
    </location>
</feature>
<keyword evidence="7" id="KW-0175">Coiled coil</keyword>
<dbReference type="GO" id="GO:0009055">
    <property type="term" value="F:electron transfer activity"/>
    <property type="evidence" value="ECO:0007669"/>
    <property type="project" value="InterPro"/>
</dbReference>
<evidence type="ECO:0000259" key="9">
    <source>
        <dbReference type="PROSITE" id="PS50103"/>
    </source>
</evidence>
<evidence type="ECO:0000313" key="11">
    <source>
        <dbReference type="EMBL" id="KAK4797782.1"/>
    </source>
</evidence>
<proteinExistence type="predicted"/>
<evidence type="ECO:0000256" key="3">
    <source>
        <dbReference type="ARBA" id="ARBA00022771"/>
    </source>
</evidence>
<dbReference type="FunFam" id="4.10.1000.10:FF:000002">
    <property type="entry name" value="Zinc finger protein 36, C3H1 type-like 1"/>
    <property type="match status" value="1"/>
</dbReference>
<dbReference type="PANTHER" id="PTHR12547">
    <property type="entry name" value="CCCH ZINC FINGER/TIS11-RELATED"/>
    <property type="match status" value="1"/>
</dbReference>
<dbReference type="Gene3D" id="4.10.1000.10">
    <property type="entry name" value="Zinc finger, CCCH-type"/>
    <property type="match status" value="2"/>
</dbReference>
<evidence type="ECO:0000256" key="2">
    <source>
        <dbReference type="ARBA" id="ARBA00022737"/>
    </source>
</evidence>
<dbReference type="PROSITE" id="PS51485">
    <property type="entry name" value="PHYTOCYANIN"/>
    <property type="match status" value="1"/>
</dbReference>
<organism evidence="11 12">
    <name type="scientific">Trapa natans</name>
    <name type="common">Water chestnut</name>
    <dbReference type="NCBI Taxonomy" id="22666"/>
    <lineage>
        <taxon>Eukaryota</taxon>
        <taxon>Viridiplantae</taxon>
        <taxon>Streptophyta</taxon>
        <taxon>Embryophyta</taxon>
        <taxon>Tracheophyta</taxon>
        <taxon>Spermatophyta</taxon>
        <taxon>Magnoliopsida</taxon>
        <taxon>eudicotyledons</taxon>
        <taxon>Gunneridae</taxon>
        <taxon>Pentapetalae</taxon>
        <taxon>rosids</taxon>
        <taxon>malvids</taxon>
        <taxon>Myrtales</taxon>
        <taxon>Lythraceae</taxon>
        <taxon>Trapa</taxon>
    </lineage>
</organism>
<dbReference type="SUPFAM" id="SSF49503">
    <property type="entry name" value="Cupredoxins"/>
    <property type="match status" value="1"/>
</dbReference>
<dbReference type="PROSITE" id="PS00196">
    <property type="entry name" value="COPPER_BLUE"/>
    <property type="match status" value="1"/>
</dbReference>
<comment type="caution">
    <text evidence="11">The sequence shown here is derived from an EMBL/GenBank/DDBJ whole genome shotgun (WGS) entry which is preliminary data.</text>
</comment>
<evidence type="ECO:0000256" key="5">
    <source>
        <dbReference type="ARBA" id="ARBA00023008"/>
    </source>
</evidence>
<dbReference type="PANTHER" id="PTHR12547:SF162">
    <property type="entry name" value="ZINC FINGER CCCH DOMAIN-CONTAINING PROTEIN 15"/>
    <property type="match status" value="1"/>
</dbReference>
<dbReference type="InterPro" id="IPR028871">
    <property type="entry name" value="BlueCu_1_BS"/>
</dbReference>
<feature type="region of interest" description="Disordered" evidence="8">
    <location>
        <begin position="215"/>
        <end position="258"/>
    </location>
</feature>
<dbReference type="InterPro" id="IPR003245">
    <property type="entry name" value="Phytocyanin_dom"/>
</dbReference>
<feature type="domain" description="C3H1-type" evidence="9">
    <location>
        <begin position="464"/>
        <end position="492"/>
    </location>
</feature>
<keyword evidence="3 6" id="KW-0863">Zinc-finger</keyword>
<keyword evidence="4 6" id="KW-0862">Zinc</keyword>
<dbReference type="SMART" id="SM00356">
    <property type="entry name" value="ZnF_C3H1"/>
    <property type="match status" value="2"/>
</dbReference>
<keyword evidence="2" id="KW-0677">Repeat</keyword>
<gene>
    <name evidence="11" type="ORF">SAY86_030108</name>
</gene>
<keyword evidence="5" id="KW-0186">Copper</keyword>
<dbReference type="InterPro" id="IPR000571">
    <property type="entry name" value="Znf_CCCH"/>
</dbReference>
<feature type="zinc finger region" description="C3H1-type" evidence="6">
    <location>
        <begin position="426"/>
        <end position="454"/>
    </location>
</feature>
<evidence type="ECO:0000313" key="12">
    <source>
        <dbReference type="Proteomes" id="UP001346149"/>
    </source>
</evidence>
<dbReference type="InterPro" id="IPR008972">
    <property type="entry name" value="Cupredoxin"/>
</dbReference>
<accession>A0AAN7MFI7</accession>
<feature type="coiled-coil region" evidence="7">
    <location>
        <begin position="277"/>
        <end position="304"/>
    </location>
</feature>
<evidence type="ECO:0008006" key="13">
    <source>
        <dbReference type="Google" id="ProtNLM"/>
    </source>
</evidence>
<dbReference type="Pfam" id="PF00642">
    <property type="entry name" value="zf-CCCH"/>
    <property type="match status" value="1"/>
</dbReference>
<dbReference type="AlphaFoldDB" id="A0AAN7MFI7"/>
<dbReference type="GO" id="GO:0003729">
    <property type="term" value="F:mRNA binding"/>
    <property type="evidence" value="ECO:0007669"/>
    <property type="project" value="InterPro"/>
</dbReference>
<evidence type="ECO:0000256" key="4">
    <source>
        <dbReference type="ARBA" id="ARBA00022833"/>
    </source>
</evidence>
<dbReference type="GO" id="GO:0008270">
    <property type="term" value="F:zinc ion binding"/>
    <property type="evidence" value="ECO:0007669"/>
    <property type="project" value="UniProtKB-KW"/>
</dbReference>
<name>A0AAN7MFI7_TRANT</name>
<evidence type="ECO:0000256" key="8">
    <source>
        <dbReference type="SAM" id="MobiDB-lite"/>
    </source>
</evidence>
<dbReference type="EMBL" id="JAXQNO010000005">
    <property type="protein sequence ID" value="KAK4797782.1"/>
    <property type="molecule type" value="Genomic_DNA"/>
</dbReference>